<sequence>MADTDNATKAPESDAQDQQQQQQQQAVPQPPAHDDVKTADDDAAQAEPVVGEHCVSDRPTPIGQAATGEIIKLDDIDVYISKPADYPHAPSRLLLLLTGGTGIRSTNNQIQADKFASAGYLVKLKAVEVTKSFMIDMWLARITADRVMPVLHRVVDAAREQYADAVSQGGGIYAVGYCVGGRFVLLLAQESQSQGAGDDEETGALKKGPYIKAGAVAHAASVVPDDFKDLKVPLSLVCVENDPLFPDAVRAAGEDAMSNANLEHEVQVYPGVPHGFAVVGAYQDSAISDAQATAYEQMLKWIQEH</sequence>
<dbReference type="EMBL" id="JBGNUJ010000004">
    <property type="protein sequence ID" value="KAL3960907.1"/>
    <property type="molecule type" value="Genomic_DNA"/>
</dbReference>
<dbReference type="Proteomes" id="UP001638806">
    <property type="component" value="Unassembled WGS sequence"/>
</dbReference>
<name>A0ACC4DX25_PURLI</name>
<gene>
    <name evidence="1" type="ORF">ACCO45_006024</name>
</gene>
<organism evidence="1 2">
    <name type="scientific">Purpureocillium lilacinum</name>
    <name type="common">Paecilomyces lilacinus</name>
    <dbReference type="NCBI Taxonomy" id="33203"/>
    <lineage>
        <taxon>Eukaryota</taxon>
        <taxon>Fungi</taxon>
        <taxon>Dikarya</taxon>
        <taxon>Ascomycota</taxon>
        <taxon>Pezizomycotina</taxon>
        <taxon>Sordariomycetes</taxon>
        <taxon>Hypocreomycetidae</taxon>
        <taxon>Hypocreales</taxon>
        <taxon>Ophiocordycipitaceae</taxon>
        <taxon>Purpureocillium</taxon>
    </lineage>
</organism>
<evidence type="ECO:0000313" key="2">
    <source>
        <dbReference type="Proteomes" id="UP001638806"/>
    </source>
</evidence>
<proteinExistence type="predicted"/>
<accession>A0ACC4DX25</accession>
<reference evidence="1" key="1">
    <citation type="submission" date="2024-12" db="EMBL/GenBank/DDBJ databases">
        <title>Comparative genomics and development of molecular markers within Purpureocillium lilacinum and among Purpureocillium species.</title>
        <authorList>
            <person name="Yeh Z.-Y."/>
            <person name="Ni N.-T."/>
            <person name="Lo P.-H."/>
            <person name="Mushyakhwo K."/>
            <person name="Lin C.-F."/>
            <person name="Nai Y.-S."/>
        </authorList>
    </citation>
    <scope>NUCLEOTIDE SEQUENCE</scope>
    <source>
        <strain evidence="1">NCHU-NPUST-175</strain>
    </source>
</reference>
<evidence type="ECO:0000313" key="1">
    <source>
        <dbReference type="EMBL" id="KAL3960907.1"/>
    </source>
</evidence>
<comment type="caution">
    <text evidence="1">The sequence shown here is derived from an EMBL/GenBank/DDBJ whole genome shotgun (WGS) entry which is preliminary data.</text>
</comment>
<keyword evidence="2" id="KW-1185">Reference proteome</keyword>
<protein>
    <submittedName>
        <fullName evidence="1">Uncharacterized protein</fullName>
    </submittedName>
</protein>